<dbReference type="RefSeq" id="WP_151178004.1">
    <property type="nucleotide sequence ID" value="NZ_CP042906.1"/>
</dbReference>
<sequence>MKPIEAGDRIVRNLLSDPYRSFDAPGLVYEGMSYLPLDETRVPGTGFHVIRMEPGTLSAAHEHTADEMFYVLDGELIERDGTRYRRGDMVLLRAGTQHESHTPGGCTLLVYVETLEKPVE</sequence>
<dbReference type="AlphaFoldDB" id="A0A5J6MMM5"/>
<gene>
    <name evidence="2" type="ORF">FRZ44_30880</name>
</gene>
<accession>A0A5J6MMM5</accession>
<dbReference type="Proteomes" id="UP000326202">
    <property type="component" value="Chromosome"/>
</dbReference>
<reference evidence="2 3" key="1">
    <citation type="submission" date="2019-08" db="EMBL/GenBank/DDBJ databases">
        <title>Hyperibacter terrae gen. nov., sp. nov. and Hyperibacter viscosus sp. nov., two new members in the family Rhodospirillaceae isolated from the rhizosphere of Hypericum perforatum.</title>
        <authorList>
            <person name="Noviana Z."/>
        </authorList>
    </citation>
    <scope>NUCLEOTIDE SEQUENCE [LARGE SCALE GENOMIC DNA]</scope>
    <source>
        <strain evidence="2 3">R5913</strain>
    </source>
</reference>
<dbReference type="InterPro" id="IPR014710">
    <property type="entry name" value="RmlC-like_jellyroll"/>
</dbReference>
<proteinExistence type="predicted"/>
<feature type="domain" description="ChrR-like cupin" evidence="1">
    <location>
        <begin position="30"/>
        <end position="112"/>
    </location>
</feature>
<dbReference type="KEGG" id="htq:FRZ44_30880"/>
<dbReference type="EMBL" id="CP042906">
    <property type="protein sequence ID" value="QEX17785.1"/>
    <property type="molecule type" value="Genomic_DNA"/>
</dbReference>
<dbReference type="Pfam" id="PF12973">
    <property type="entry name" value="Cupin_7"/>
    <property type="match status" value="1"/>
</dbReference>
<evidence type="ECO:0000313" key="3">
    <source>
        <dbReference type="Proteomes" id="UP000326202"/>
    </source>
</evidence>
<dbReference type="InterPro" id="IPR025979">
    <property type="entry name" value="ChrR-like_cupin_dom"/>
</dbReference>
<dbReference type="Gene3D" id="2.60.120.10">
    <property type="entry name" value="Jelly Rolls"/>
    <property type="match status" value="1"/>
</dbReference>
<organism evidence="2 3">
    <name type="scientific">Hypericibacter terrae</name>
    <dbReference type="NCBI Taxonomy" id="2602015"/>
    <lineage>
        <taxon>Bacteria</taxon>
        <taxon>Pseudomonadati</taxon>
        <taxon>Pseudomonadota</taxon>
        <taxon>Alphaproteobacteria</taxon>
        <taxon>Rhodospirillales</taxon>
        <taxon>Dongiaceae</taxon>
        <taxon>Hypericibacter</taxon>
    </lineage>
</organism>
<evidence type="ECO:0000259" key="1">
    <source>
        <dbReference type="Pfam" id="PF12973"/>
    </source>
</evidence>
<dbReference type="SUPFAM" id="SSF51182">
    <property type="entry name" value="RmlC-like cupins"/>
    <property type="match status" value="1"/>
</dbReference>
<dbReference type="InterPro" id="IPR011051">
    <property type="entry name" value="RmlC_Cupin_sf"/>
</dbReference>
<keyword evidence="3" id="KW-1185">Reference proteome</keyword>
<name>A0A5J6MMM5_9PROT</name>
<protein>
    <recommendedName>
        <fullName evidence="1">ChrR-like cupin domain-containing protein</fullName>
    </recommendedName>
</protein>
<evidence type="ECO:0000313" key="2">
    <source>
        <dbReference type="EMBL" id="QEX17785.1"/>
    </source>
</evidence>
<dbReference type="OrthoDB" id="2988517at2"/>